<keyword evidence="5 8" id="KW-0812">Transmembrane</keyword>
<feature type="domain" description="ABC transmembrane type-1" evidence="9">
    <location>
        <begin position="321"/>
        <end position="521"/>
    </location>
</feature>
<protein>
    <submittedName>
        <fullName evidence="10">Iron(III)/spermidine/putrescine ABC transporter, permease protein</fullName>
    </submittedName>
</protein>
<evidence type="ECO:0000313" key="10">
    <source>
        <dbReference type="EMBL" id="QLI04958.1"/>
    </source>
</evidence>
<dbReference type="SUPFAM" id="SSF161098">
    <property type="entry name" value="MetI-like"/>
    <property type="match status" value="2"/>
</dbReference>
<organism evidence="10 11">
    <name type="scientific">Candidatus Campylobacter infans</name>
    <dbReference type="NCBI Taxonomy" id="2561898"/>
    <lineage>
        <taxon>Bacteria</taxon>
        <taxon>Pseudomonadati</taxon>
        <taxon>Campylobacterota</taxon>
        <taxon>Epsilonproteobacteria</taxon>
        <taxon>Campylobacterales</taxon>
        <taxon>Campylobacteraceae</taxon>
        <taxon>Campylobacter</taxon>
    </lineage>
</organism>
<feature type="transmembrane region" description="Helical" evidence="8">
    <location>
        <begin position="93"/>
        <end position="111"/>
    </location>
</feature>
<keyword evidence="2 8" id="KW-0813">Transport</keyword>
<feature type="transmembrane region" description="Helical" evidence="8">
    <location>
        <begin position="393"/>
        <end position="420"/>
    </location>
</feature>
<feature type="transmembrane region" description="Helical" evidence="8">
    <location>
        <begin position="320"/>
        <end position="345"/>
    </location>
</feature>
<dbReference type="InterPro" id="IPR035906">
    <property type="entry name" value="MetI-like_sf"/>
</dbReference>
<dbReference type="Pfam" id="PF00528">
    <property type="entry name" value="BPD_transp_1"/>
    <property type="match status" value="1"/>
</dbReference>
<dbReference type="AlphaFoldDB" id="A0A7H9CI79"/>
<dbReference type="Proteomes" id="UP000509414">
    <property type="component" value="Chromosome"/>
</dbReference>
<evidence type="ECO:0000256" key="1">
    <source>
        <dbReference type="ARBA" id="ARBA00004429"/>
    </source>
</evidence>
<proteinExistence type="inferred from homology"/>
<evidence type="ECO:0000256" key="3">
    <source>
        <dbReference type="ARBA" id="ARBA00022475"/>
    </source>
</evidence>
<keyword evidence="11" id="KW-1185">Reference proteome</keyword>
<gene>
    <name evidence="10" type="ORF">CINF_0423</name>
</gene>
<dbReference type="KEGG" id="cinf:CINF_0423"/>
<evidence type="ECO:0000256" key="6">
    <source>
        <dbReference type="ARBA" id="ARBA00022989"/>
    </source>
</evidence>
<feature type="transmembrane region" description="Helical" evidence="8">
    <location>
        <begin position="233"/>
        <end position="252"/>
    </location>
</feature>
<dbReference type="EMBL" id="CP049075">
    <property type="protein sequence ID" value="QLI04958.1"/>
    <property type="molecule type" value="Genomic_DNA"/>
</dbReference>
<evidence type="ECO:0000256" key="8">
    <source>
        <dbReference type="RuleBase" id="RU363032"/>
    </source>
</evidence>
<dbReference type="PANTHER" id="PTHR43357">
    <property type="entry name" value="INNER MEMBRANE ABC TRANSPORTER PERMEASE PROTEIN YDCV"/>
    <property type="match status" value="1"/>
</dbReference>
<feature type="transmembrane region" description="Helical" evidence="8">
    <location>
        <begin position="504"/>
        <end position="525"/>
    </location>
</feature>
<feature type="transmembrane region" description="Helical" evidence="8">
    <location>
        <begin position="458"/>
        <end position="484"/>
    </location>
</feature>
<evidence type="ECO:0000256" key="4">
    <source>
        <dbReference type="ARBA" id="ARBA00022519"/>
    </source>
</evidence>
<evidence type="ECO:0000259" key="9">
    <source>
        <dbReference type="PROSITE" id="PS50928"/>
    </source>
</evidence>
<evidence type="ECO:0000313" key="11">
    <source>
        <dbReference type="Proteomes" id="UP000509414"/>
    </source>
</evidence>
<evidence type="ECO:0000256" key="2">
    <source>
        <dbReference type="ARBA" id="ARBA00022448"/>
    </source>
</evidence>
<keyword evidence="3" id="KW-1003">Cell membrane</keyword>
<feature type="transmembrane region" description="Helical" evidence="8">
    <location>
        <begin position="132"/>
        <end position="154"/>
    </location>
</feature>
<dbReference type="CDD" id="cd06261">
    <property type="entry name" value="TM_PBP2"/>
    <property type="match status" value="1"/>
</dbReference>
<evidence type="ECO:0000256" key="7">
    <source>
        <dbReference type="ARBA" id="ARBA00023136"/>
    </source>
</evidence>
<keyword evidence="4" id="KW-0997">Cell inner membrane</keyword>
<comment type="subcellular location">
    <subcellularLocation>
        <location evidence="1">Cell inner membrane</location>
        <topology evidence="1">Multi-pass membrane protein</topology>
    </subcellularLocation>
    <subcellularLocation>
        <location evidence="8">Cell membrane</location>
        <topology evidence="8">Multi-pass membrane protein</topology>
    </subcellularLocation>
</comment>
<dbReference type="GO" id="GO:0005886">
    <property type="term" value="C:plasma membrane"/>
    <property type="evidence" value="ECO:0007669"/>
    <property type="project" value="UniProtKB-SubCell"/>
</dbReference>
<keyword evidence="7 8" id="KW-0472">Membrane</keyword>
<reference evidence="10 11" key="1">
    <citation type="submission" date="2020-02" db="EMBL/GenBank/DDBJ databases">
        <title>Complete genome sequence of the novel Campylobacter species Candidatus Campylobacter infans.</title>
        <authorList>
            <person name="Duim B."/>
            <person name="Zomer A."/>
            <person name="van der Graaf L."/>
            <person name="Wagenaar J."/>
        </authorList>
    </citation>
    <scope>NUCLEOTIDE SEQUENCE [LARGE SCALE GENOMIC DNA]</scope>
    <source>
        <strain evidence="10 11">19S00001</strain>
    </source>
</reference>
<feature type="transmembrane region" description="Helical" evidence="8">
    <location>
        <begin position="282"/>
        <end position="308"/>
    </location>
</feature>
<dbReference type="PANTHER" id="PTHR43357:SF3">
    <property type="entry name" value="FE(3+)-TRANSPORT SYSTEM PERMEASE PROTEIN FBPB 2"/>
    <property type="match status" value="1"/>
</dbReference>
<dbReference type="InterPro" id="IPR000515">
    <property type="entry name" value="MetI-like"/>
</dbReference>
<comment type="similarity">
    <text evidence="8">Belongs to the binding-protein-dependent transport system permease family.</text>
</comment>
<dbReference type="Gene3D" id="1.10.3720.10">
    <property type="entry name" value="MetI-like"/>
    <property type="match status" value="2"/>
</dbReference>
<feature type="transmembrane region" description="Helical" evidence="8">
    <location>
        <begin position="54"/>
        <end position="81"/>
    </location>
</feature>
<keyword evidence="6 8" id="KW-1133">Transmembrane helix</keyword>
<dbReference type="PROSITE" id="PS50928">
    <property type="entry name" value="ABC_TM1"/>
    <property type="match status" value="2"/>
</dbReference>
<accession>A0A7H9CI79</accession>
<name>A0A7H9CI79_9BACT</name>
<dbReference type="GO" id="GO:0055085">
    <property type="term" value="P:transmembrane transport"/>
    <property type="evidence" value="ECO:0007669"/>
    <property type="project" value="InterPro"/>
</dbReference>
<feature type="domain" description="ABC transmembrane type-1" evidence="9">
    <location>
        <begin position="55"/>
        <end position="255"/>
    </location>
</feature>
<feature type="transmembrane region" description="Helical" evidence="8">
    <location>
        <begin position="13"/>
        <end position="33"/>
    </location>
</feature>
<feature type="transmembrane region" description="Helical" evidence="8">
    <location>
        <begin position="357"/>
        <end position="387"/>
    </location>
</feature>
<sequence>MGANLVKNLNFKWIFPALILAGFVLVPIFVVIFHLPFIDLDTLNHLSRFVLPRYILGSVILLFGVLICTLILGITSAYLIAFYDFFGRKIFEVALILPLAIPAYIMGFAWVNLCEFEGFIPTLFGIDSRIDIMNIFGAILILSFSLYPYIYFFVKNHFSNNLGNIILSAQSLSGSSMRIFWKVILPFCRVSIVGASLLVLMETLSEYGLVSYFGVDSFSAGIFRTWLGGGDKSSGVALSAVMIIFVFIIVVAESYQRKSRSYAQNAFSSTPRQKLRGFKNMATFLWCFAVLFFAFIVPFAWLLYWGLYDIAQTFPKFTSAMIYSLIMSVSSSFTIVLIAYFLCFVVRIGGGKAAKAILALASLGYAIPGAVVAIGILLFLGFINVYILNPLHIAYALGGGFALLFFGYLVRFLASGIFAIQGGFTKIPRNFDFVALNLKATPFCIFTKIHFPLIRTSLALAFVIVAIDILKELPISTILASSGYQTLAAAAFGYSDNEQIYDAALPSLLIVLFALIPTLLMHFLYKFRNP</sequence>
<evidence type="ECO:0000256" key="5">
    <source>
        <dbReference type="ARBA" id="ARBA00022692"/>
    </source>
</evidence>
<feature type="transmembrane region" description="Helical" evidence="8">
    <location>
        <begin position="179"/>
        <end position="200"/>
    </location>
</feature>